<protein>
    <submittedName>
        <fullName evidence="9">DMT family transporter</fullName>
    </submittedName>
</protein>
<dbReference type="AlphaFoldDB" id="A0A9X2KGY4"/>
<evidence type="ECO:0000259" key="8">
    <source>
        <dbReference type="Pfam" id="PF00892"/>
    </source>
</evidence>
<feature type="transmembrane region" description="Helical" evidence="7">
    <location>
        <begin position="65"/>
        <end position="84"/>
    </location>
</feature>
<evidence type="ECO:0000313" key="9">
    <source>
        <dbReference type="EMBL" id="MCP3424628.1"/>
    </source>
</evidence>
<keyword evidence="3 7" id="KW-0812">Transmembrane</keyword>
<keyword evidence="4 7" id="KW-1133">Transmembrane helix</keyword>
<accession>A0A9X2KGY4</accession>
<evidence type="ECO:0000256" key="4">
    <source>
        <dbReference type="ARBA" id="ARBA00022989"/>
    </source>
</evidence>
<feature type="transmembrane region" description="Helical" evidence="7">
    <location>
        <begin position="260"/>
        <end position="277"/>
    </location>
</feature>
<evidence type="ECO:0000256" key="6">
    <source>
        <dbReference type="SAM" id="MobiDB-lite"/>
    </source>
</evidence>
<feature type="transmembrane region" description="Helical" evidence="7">
    <location>
        <begin position="117"/>
        <end position="137"/>
    </location>
</feature>
<dbReference type="GO" id="GO:0016020">
    <property type="term" value="C:membrane"/>
    <property type="evidence" value="ECO:0007669"/>
    <property type="project" value="UniProtKB-SubCell"/>
</dbReference>
<keyword evidence="10" id="KW-1185">Reference proteome</keyword>
<evidence type="ECO:0000256" key="1">
    <source>
        <dbReference type="ARBA" id="ARBA00004141"/>
    </source>
</evidence>
<dbReference type="InterPro" id="IPR050638">
    <property type="entry name" value="AA-Vitamin_Transporters"/>
</dbReference>
<feature type="transmembrane region" description="Helical" evidence="7">
    <location>
        <begin position="143"/>
        <end position="163"/>
    </location>
</feature>
<evidence type="ECO:0000256" key="2">
    <source>
        <dbReference type="ARBA" id="ARBA00007362"/>
    </source>
</evidence>
<dbReference type="EMBL" id="JANAFB010000001">
    <property type="protein sequence ID" value="MCP3424628.1"/>
    <property type="molecule type" value="Genomic_DNA"/>
</dbReference>
<dbReference type="PANTHER" id="PTHR32322">
    <property type="entry name" value="INNER MEMBRANE TRANSPORTER"/>
    <property type="match status" value="1"/>
</dbReference>
<feature type="domain" description="EamA" evidence="8">
    <location>
        <begin position="6"/>
        <end position="134"/>
    </location>
</feature>
<feature type="compositionally biased region" description="Basic and acidic residues" evidence="6">
    <location>
        <begin position="320"/>
        <end position="330"/>
    </location>
</feature>
<feature type="transmembrane region" description="Helical" evidence="7">
    <location>
        <begin position="206"/>
        <end position="226"/>
    </location>
</feature>
<comment type="subcellular location">
    <subcellularLocation>
        <location evidence="1">Membrane</location>
        <topology evidence="1">Multi-pass membrane protein</topology>
    </subcellularLocation>
</comment>
<comment type="similarity">
    <text evidence="2">Belongs to the EamA transporter family.</text>
</comment>
<name>A0A9X2KGY4_9MICC</name>
<dbReference type="InterPro" id="IPR000620">
    <property type="entry name" value="EamA_dom"/>
</dbReference>
<dbReference type="PANTHER" id="PTHR32322:SF2">
    <property type="entry name" value="EAMA DOMAIN-CONTAINING PROTEIN"/>
    <property type="match status" value="1"/>
</dbReference>
<evidence type="ECO:0000256" key="3">
    <source>
        <dbReference type="ARBA" id="ARBA00022692"/>
    </source>
</evidence>
<feature type="transmembrane region" description="Helical" evidence="7">
    <location>
        <begin position="90"/>
        <end position="110"/>
    </location>
</feature>
<evidence type="ECO:0000313" key="10">
    <source>
        <dbReference type="Proteomes" id="UP001139502"/>
    </source>
</evidence>
<gene>
    <name evidence="9" type="ORF">NBM05_00895</name>
</gene>
<proteinExistence type="inferred from homology"/>
<sequence length="330" mass="34203">MEATWRWVLVTAIAPVCWGATYYVTREFLPPGYPLYGGVLRALPAGLVLLAVVRARPRGAWWWRSAVLGALNMSGFFVLVYVAAQLLPTSVASVVMATGSVVLMLIAWAVLRERPRLLSLAGAVAGIAGVACMLLSGGERVEGWGVLASVGAMLMSSVGYVLAKKWNDDAPVLATTAWQLLAGGLILLPFAVAFEGNPPEPTPGRILGFAFVSLIATAISFAAWFGGLKRLPAGSVGLIGLLNPVTGLALGTLIAGEALAAQQVAGVGLVFAGILMGQVARGARRRGAGAPGTAGGSRRRGARVPGPVPREDAGNPEMVDVSRETSARVR</sequence>
<evidence type="ECO:0000256" key="5">
    <source>
        <dbReference type="ARBA" id="ARBA00023136"/>
    </source>
</evidence>
<feature type="domain" description="EamA" evidence="8">
    <location>
        <begin position="144"/>
        <end position="276"/>
    </location>
</feature>
<dbReference type="Proteomes" id="UP001139502">
    <property type="component" value="Unassembled WGS sequence"/>
</dbReference>
<feature type="region of interest" description="Disordered" evidence="6">
    <location>
        <begin position="285"/>
        <end position="330"/>
    </location>
</feature>
<keyword evidence="5 7" id="KW-0472">Membrane</keyword>
<feature type="transmembrane region" description="Helical" evidence="7">
    <location>
        <begin position="170"/>
        <end position="194"/>
    </location>
</feature>
<feature type="transmembrane region" description="Helical" evidence="7">
    <location>
        <begin position="35"/>
        <end position="53"/>
    </location>
</feature>
<dbReference type="Pfam" id="PF00892">
    <property type="entry name" value="EamA"/>
    <property type="match status" value="2"/>
</dbReference>
<dbReference type="InterPro" id="IPR037185">
    <property type="entry name" value="EmrE-like"/>
</dbReference>
<organism evidence="9 10">
    <name type="scientific">Rothia santali</name>
    <dbReference type="NCBI Taxonomy" id="2949643"/>
    <lineage>
        <taxon>Bacteria</taxon>
        <taxon>Bacillati</taxon>
        <taxon>Actinomycetota</taxon>
        <taxon>Actinomycetes</taxon>
        <taxon>Micrococcales</taxon>
        <taxon>Micrococcaceae</taxon>
        <taxon>Rothia</taxon>
    </lineage>
</organism>
<dbReference type="RefSeq" id="WP_254164343.1">
    <property type="nucleotide sequence ID" value="NZ_JANAFB010000001.1"/>
</dbReference>
<evidence type="ECO:0000256" key="7">
    <source>
        <dbReference type="SAM" id="Phobius"/>
    </source>
</evidence>
<reference evidence="9" key="1">
    <citation type="submission" date="2022-06" db="EMBL/GenBank/DDBJ databases">
        <title>Rothia sp. isolated from sandalwood seedling.</title>
        <authorList>
            <person name="Tuikhar N."/>
            <person name="Kirdat K."/>
            <person name="Thorat V."/>
            <person name="Swetha P."/>
            <person name="Padma S."/>
            <person name="Sundararaj R."/>
            <person name="Yadav A."/>
        </authorList>
    </citation>
    <scope>NUCLEOTIDE SEQUENCE</scope>
    <source>
        <strain evidence="9">AR01</strain>
    </source>
</reference>
<dbReference type="SUPFAM" id="SSF103481">
    <property type="entry name" value="Multidrug resistance efflux transporter EmrE"/>
    <property type="match status" value="2"/>
</dbReference>
<feature type="transmembrane region" description="Helical" evidence="7">
    <location>
        <begin position="233"/>
        <end position="254"/>
    </location>
</feature>
<comment type="caution">
    <text evidence="9">The sequence shown here is derived from an EMBL/GenBank/DDBJ whole genome shotgun (WGS) entry which is preliminary data.</text>
</comment>